<name>A0A1H4TPR7_RHOJO</name>
<protein>
    <recommendedName>
        <fullName evidence="3">SRPBCC family protein</fullName>
    </recommendedName>
</protein>
<dbReference type="Proteomes" id="UP000183407">
    <property type="component" value="Unassembled WGS sequence"/>
</dbReference>
<gene>
    <name evidence="1" type="ORF">SAMN04490220_2025</name>
</gene>
<accession>A0A1H4TPR7</accession>
<dbReference type="AlphaFoldDB" id="A0A1H4TPR7"/>
<dbReference type="RefSeq" id="WP_073366542.1">
    <property type="nucleotide sequence ID" value="NZ_FNTL01000004.1"/>
</dbReference>
<dbReference type="SUPFAM" id="SSF55961">
    <property type="entry name" value="Bet v1-like"/>
    <property type="match status" value="1"/>
</dbReference>
<evidence type="ECO:0000313" key="2">
    <source>
        <dbReference type="Proteomes" id="UP000183407"/>
    </source>
</evidence>
<dbReference type="OrthoDB" id="3255669at2"/>
<dbReference type="CDD" id="cd07812">
    <property type="entry name" value="SRPBCC"/>
    <property type="match status" value="1"/>
</dbReference>
<proteinExistence type="predicted"/>
<evidence type="ECO:0008006" key="3">
    <source>
        <dbReference type="Google" id="ProtNLM"/>
    </source>
</evidence>
<sequence length="218" mass="24234">MTHLKLIMQSCAGAALIAVHVALTAPLRRWRTTWGATPAEAAATMPADELIPNQKWRYTHAVTINAPPDLVWPWVVQLGQGRGGFYSYVGLENLIGCQVRNTDKVLREYQDATVGDQIRLHPKTPPLTIALTEPGARIVLLLRDPATGDASIWAFHLIRDDDGHTRLIERGCSTYGPRLASRLTFGPLFLEPIGFVMSRRMLLTIRTLASRPREHAGR</sequence>
<dbReference type="EMBL" id="FNTL01000004">
    <property type="protein sequence ID" value="SEC58462.1"/>
    <property type="molecule type" value="Genomic_DNA"/>
</dbReference>
<organism evidence="1 2">
    <name type="scientific">Rhodococcus jostii</name>
    <dbReference type="NCBI Taxonomy" id="132919"/>
    <lineage>
        <taxon>Bacteria</taxon>
        <taxon>Bacillati</taxon>
        <taxon>Actinomycetota</taxon>
        <taxon>Actinomycetes</taxon>
        <taxon>Mycobacteriales</taxon>
        <taxon>Nocardiaceae</taxon>
        <taxon>Rhodococcus</taxon>
    </lineage>
</organism>
<evidence type="ECO:0000313" key="1">
    <source>
        <dbReference type="EMBL" id="SEC58462.1"/>
    </source>
</evidence>
<reference evidence="2" key="1">
    <citation type="submission" date="2016-10" db="EMBL/GenBank/DDBJ databases">
        <authorList>
            <person name="Varghese N."/>
        </authorList>
    </citation>
    <scope>NUCLEOTIDE SEQUENCE [LARGE SCALE GENOMIC DNA]</scope>
    <source>
        <strain evidence="2">DSM 44719</strain>
    </source>
</reference>